<keyword evidence="4" id="KW-1185">Reference proteome</keyword>
<keyword evidence="1" id="KW-0472">Membrane</keyword>
<dbReference type="AlphaFoldDB" id="A0A9P6CGP1"/>
<evidence type="ECO:0000259" key="2">
    <source>
        <dbReference type="Pfam" id="PF20151"/>
    </source>
</evidence>
<feature type="domain" description="DUF6533" evidence="2">
    <location>
        <begin position="21"/>
        <end position="65"/>
    </location>
</feature>
<evidence type="ECO:0000313" key="3">
    <source>
        <dbReference type="EMBL" id="KAF9465292.1"/>
    </source>
</evidence>
<evidence type="ECO:0000256" key="1">
    <source>
        <dbReference type="SAM" id="Phobius"/>
    </source>
</evidence>
<evidence type="ECO:0000313" key="4">
    <source>
        <dbReference type="Proteomes" id="UP000807353"/>
    </source>
</evidence>
<comment type="caution">
    <text evidence="3">The sequence shown here is derived from an EMBL/GenBank/DDBJ whole genome shotgun (WGS) entry which is preliminary data.</text>
</comment>
<keyword evidence="1" id="KW-0812">Transmembrane</keyword>
<feature type="transmembrane region" description="Helical" evidence="1">
    <location>
        <begin position="50"/>
        <end position="76"/>
    </location>
</feature>
<dbReference type="EMBL" id="MU150248">
    <property type="protein sequence ID" value="KAF9465292.1"/>
    <property type="molecule type" value="Genomic_DNA"/>
</dbReference>
<dbReference type="OrthoDB" id="3012748at2759"/>
<feature type="transmembrane region" description="Helical" evidence="1">
    <location>
        <begin position="20"/>
        <end position="38"/>
    </location>
</feature>
<feature type="transmembrane region" description="Helical" evidence="1">
    <location>
        <begin position="124"/>
        <end position="144"/>
    </location>
</feature>
<feature type="transmembrane region" description="Helical" evidence="1">
    <location>
        <begin position="88"/>
        <end position="112"/>
    </location>
</feature>
<sequence>MTFNDTNLPIHAIQQMQVSSYVHVANAALLTLDWFLLLDKEVKYTWGGPWTIGNCLFFLIRYGAFVDAGLFLYQYLSPTPSFHTCFHLFEAIGALLIFGMIVVEGTMTLRVWAMWGKDNKVGGFLFASFGLCGVLATFFFVMSLKNYNGIDNSSKVVTGCFQTGIPRLLAGSLGAMIFHQTLIFFMTLLKCIRNSVGTSSFIRIFYLQGVVYYVLLQVLSAVNITAVIIGLGVEYLTLILSIQRVIQSVLCVRMLLHIREISEMHTIDTWTPVPSAASLFDLP</sequence>
<proteinExistence type="predicted"/>
<organism evidence="3 4">
    <name type="scientific">Collybia nuda</name>
    <dbReference type="NCBI Taxonomy" id="64659"/>
    <lineage>
        <taxon>Eukaryota</taxon>
        <taxon>Fungi</taxon>
        <taxon>Dikarya</taxon>
        <taxon>Basidiomycota</taxon>
        <taxon>Agaricomycotina</taxon>
        <taxon>Agaricomycetes</taxon>
        <taxon>Agaricomycetidae</taxon>
        <taxon>Agaricales</taxon>
        <taxon>Tricholomatineae</taxon>
        <taxon>Clitocybaceae</taxon>
        <taxon>Collybia</taxon>
    </lineage>
</organism>
<accession>A0A9P6CGP1</accession>
<name>A0A9P6CGP1_9AGAR</name>
<feature type="transmembrane region" description="Helical" evidence="1">
    <location>
        <begin position="210"/>
        <end position="229"/>
    </location>
</feature>
<protein>
    <recommendedName>
        <fullName evidence="2">DUF6533 domain-containing protein</fullName>
    </recommendedName>
</protein>
<keyword evidence="1" id="KW-1133">Transmembrane helix</keyword>
<dbReference type="InterPro" id="IPR045340">
    <property type="entry name" value="DUF6533"/>
</dbReference>
<dbReference type="Proteomes" id="UP000807353">
    <property type="component" value="Unassembled WGS sequence"/>
</dbReference>
<gene>
    <name evidence="3" type="ORF">BDZ94DRAFT_1320360</name>
</gene>
<dbReference type="Pfam" id="PF20151">
    <property type="entry name" value="DUF6533"/>
    <property type="match status" value="1"/>
</dbReference>
<reference evidence="3" key="1">
    <citation type="submission" date="2020-11" db="EMBL/GenBank/DDBJ databases">
        <authorList>
            <consortium name="DOE Joint Genome Institute"/>
            <person name="Ahrendt S."/>
            <person name="Riley R."/>
            <person name="Andreopoulos W."/>
            <person name="Labutti K."/>
            <person name="Pangilinan J."/>
            <person name="Ruiz-Duenas F.J."/>
            <person name="Barrasa J.M."/>
            <person name="Sanchez-Garcia M."/>
            <person name="Camarero S."/>
            <person name="Miyauchi S."/>
            <person name="Serrano A."/>
            <person name="Linde D."/>
            <person name="Babiker R."/>
            <person name="Drula E."/>
            <person name="Ayuso-Fernandez I."/>
            <person name="Pacheco R."/>
            <person name="Padilla G."/>
            <person name="Ferreira P."/>
            <person name="Barriuso J."/>
            <person name="Kellner H."/>
            <person name="Castanera R."/>
            <person name="Alfaro M."/>
            <person name="Ramirez L."/>
            <person name="Pisabarro A.G."/>
            <person name="Kuo A."/>
            <person name="Tritt A."/>
            <person name="Lipzen A."/>
            <person name="He G."/>
            <person name="Yan M."/>
            <person name="Ng V."/>
            <person name="Cullen D."/>
            <person name="Martin F."/>
            <person name="Rosso M.-N."/>
            <person name="Henrissat B."/>
            <person name="Hibbett D."/>
            <person name="Martinez A.T."/>
            <person name="Grigoriev I.V."/>
        </authorList>
    </citation>
    <scope>NUCLEOTIDE SEQUENCE</scope>
    <source>
        <strain evidence="3">CBS 247.69</strain>
    </source>
</reference>
<feature type="transmembrane region" description="Helical" evidence="1">
    <location>
        <begin position="164"/>
        <end position="189"/>
    </location>
</feature>